<proteinExistence type="predicted"/>
<gene>
    <name evidence="2" type="primary">LIN1_4</name>
    <name evidence="2" type="ORF">g.114382</name>
</gene>
<keyword evidence="2" id="KW-0808">Transferase</keyword>
<dbReference type="PROSITE" id="PS50878">
    <property type="entry name" value="RT_POL"/>
    <property type="match status" value="1"/>
</dbReference>
<dbReference type="Pfam" id="PF00078">
    <property type="entry name" value="RVT_1"/>
    <property type="match status" value="1"/>
</dbReference>
<accession>A0A2S2QHV4</accession>
<protein>
    <submittedName>
        <fullName evidence="2">LINE-1 reverse transcriptase</fullName>
    </submittedName>
</protein>
<dbReference type="PANTHER" id="PTHR19446">
    <property type="entry name" value="REVERSE TRANSCRIPTASES"/>
    <property type="match status" value="1"/>
</dbReference>
<reference evidence="2" key="1">
    <citation type="submission" date="2018-04" db="EMBL/GenBank/DDBJ databases">
        <title>Transcriptome assembly of Sipha flava.</title>
        <authorList>
            <person name="Scully E.D."/>
            <person name="Geib S.M."/>
            <person name="Palmer N.A."/>
            <person name="Koch K."/>
            <person name="Bradshaw J."/>
            <person name="Heng-Moss T."/>
            <person name="Sarath G."/>
        </authorList>
    </citation>
    <scope>NUCLEOTIDE SEQUENCE</scope>
</reference>
<organism evidence="2">
    <name type="scientific">Sipha flava</name>
    <name type="common">yellow sugarcane aphid</name>
    <dbReference type="NCBI Taxonomy" id="143950"/>
    <lineage>
        <taxon>Eukaryota</taxon>
        <taxon>Metazoa</taxon>
        <taxon>Ecdysozoa</taxon>
        <taxon>Arthropoda</taxon>
        <taxon>Hexapoda</taxon>
        <taxon>Insecta</taxon>
        <taxon>Pterygota</taxon>
        <taxon>Neoptera</taxon>
        <taxon>Paraneoptera</taxon>
        <taxon>Hemiptera</taxon>
        <taxon>Sternorrhyncha</taxon>
        <taxon>Aphidomorpha</taxon>
        <taxon>Aphidoidea</taxon>
        <taxon>Aphididae</taxon>
        <taxon>Sipha</taxon>
    </lineage>
</organism>
<dbReference type="GO" id="GO:0003964">
    <property type="term" value="F:RNA-directed DNA polymerase activity"/>
    <property type="evidence" value="ECO:0007669"/>
    <property type="project" value="UniProtKB-KW"/>
</dbReference>
<evidence type="ECO:0000313" key="2">
    <source>
        <dbReference type="EMBL" id="MBY77291.1"/>
    </source>
</evidence>
<feature type="domain" description="Reverse transcriptase" evidence="1">
    <location>
        <begin position="38"/>
        <end position="152"/>
    </location>
</feature>
<name>A0A2S2QHV4_9HEMI</name>
<dbReference type="InterPro" id="IPR000477">
    <property type="entry name" value="RT_dom"/>
</dbReference>
<dbReference type="AlphaFoldDB" id="A0A2S2QHV4"/>
<evidence type="ECO:0000259" key="1">
    <source>
        <dbReference type="PROSITE" id="PS50878"/>
    </source>
</evidence>
<keyword evidence="2" id="KW-0695">RNA-directed DNA polymerase</keyword>
<sequence length="152" mass="17728">MALFKCNSKSPGADGIRFSFLHNLPMIGKTYLLQIFNLIWYSGIIPLSWKHSCIIPIPKEGRDKFNASGYRPISLLNTMCKLMEKVINLRFMWFIKQINYLSLDYLKNTTKNKQTLGIVCFDIVKAYDTAWRPPLYRNFKNSYVKELCLSLS</sequence>
<dbReference type="EMBL" id="GGMS01008088">
    <property type="protein sequence ID" value="MBY77291.1"/>
    <property type="molecule type" value="Transcribed_RNA"/>
</dbReference>
<keyword evidence="2" id="KW-0548">Nucleotidyltransferase</keyword>